<evidence type="ECO:0000313" key="1">
    <source>
        <dbReference type="EMBL" id="MCK8143219.1"/>
    </source>
</evidence>
<organism evidence="1 2">
    <name type="scientific">Flavobacterium pygoscelis</name>
    <dbReference type="NCBI Taxonomy" id="2893176"/>
    <lineage>
        <taxon>Bacteria</taxon>
        <taxon>Pseudomonadati</taxon>
        <taxon>Bacteroidota</taxon>
        <taxon>Flavobacteriia</taxon>
        <taxon>Flavobacteriales</taxon>
        <taxon>Flavobacteriaceae</taxon>
        <taxon>Flavobacterium</taxon>
    </lineage>
</organism>
<accession>A0A9X1XU20</accession>
<dbReference type="AlphaFoldDB" id="A0A9X1XU20"/>
<name>A0A9X1XU20_9FLAO</name>
<comment type="caution">
    <text evidence="1">The sequence shown here is derived from an EMBL/GenBank/DDBJ whole genome shotgun (WGS) entry which is preliminary data.</text>
</comment>
<sequence length="685" mass="76237">MADKNTVKPWFKTGLKPTQSQFYSFFDSIFWKDEKIPVAEIEGLQALLDEKADGEVYSKLSAFTDDIGATDLEIIKVRNKAQIVNQILDVTKKYEIRRNLTFTDTESIWMDNSPLIEGLGADFITIETALPNSTIFKATNAQNINIKNIALSAKGAGSKVFDLRDTNGSHEFRLVGVNFIDAEDCGTIDGFRQWFCKDVGFYGCKTGFELKGLVKGIFFEESNLLNFASTGKLFRQGAGLSITDRCIIQLNFNVPIGAVFMDFMPSVFVDNEALQIVNCVAKVNGEKNDNNTSALFPNLSPNNTKCLWSGNSGLANTAIEKIVIAPAVTTNYVIDWLNDSYDITLTADTTFTEVNRPASGRRTKTLNITIDGNFTPTFPVAWELNKVGTFKKGELNSITIKFISTSKYAMKIDNSLSVYPAPNVSSVSPSIRPSETSLLNVYGSFFTPATIVSIDGGHIVNFVTFKNQGHLELSVTTFTDEGDFALVISNGTQVAYPNIVNVYLGVVYIPSSVDWTNITNSPDVSFNGSVKLTSYNVFQSATYVKNIRYNKNFSIRWNLERTSLGVFPYTDRYNILELVDASGIMIFGFQYQLEGGTGENMYVEAPTGLKQLKQGAPNTLNDTYEERVLALEKFDCDLRWINGVLNFYFLGVLKHTFSEKLTSDLFIKVNLIYSNLIGIKYIELN</sequence>
<gene>
    <name evidence="1" type="ORF">MW871_15115</name>
</gene>
<reference evidence="1" key="1">
    <citation type="submission" date="2022-04" db="EMBL/GenBank/DDBJ databases">
        <title>Flavobacterium pygoscelis sp. nov. isolated from Chinstrap chick (Pygoscelis antarcticus).</title>
        <authorList>
            <person name="Irgang R."/>
            <person name="Poblete-Morales M."/>
            <person name="Avendano-Herrera R."/>
        </authorList>
    </citation>
    <scope>NUCLEOTIDE SEQUENCE</scope>
    <source>
        <strain evidence="1">I-SCBP12n</strain>
    </source>
</reference>
<dbReference type="RefSeq" id="WP_248429267.1">
    <property type="nucleotide sequence ID" value="NZ_JALNUB010000013.1"/>
</dbReference>
<evidence type="ECO:0000313" key="2">
    <source>
        <dbReference type="Proteomes" id="UP001139260"/>
    </source>
</evidence>
<keyword evidence="2" id="KW-1185">Reference proteome</keyword>
<proteinExistence type="predicted"/>
<evidence type="ECO:0008006" key="3">
    <source>
        <dbReference type="Google" id="ProtNLM"/>
    </source>
</evidence>
<dbReference type="EMBL" id="JALNUB010000013">
    <property type="protein sequence ID" value="MCK8143219.1"/>
    <property type="molecule type" value="Genomic_DNA"/>
</dbReference>
<protein>
    <recommendedName>
        <fullName evidence="3">IPT/TIG domain-containing protein</fullName>
    </recommendedName>
</protein>
<dbReference type="Proteomes" id="UP001139260">
    <property type="component" value="Unassembled WGS sequence"/>
</dbReference>